<dbReference type="InterPro" id="IPR047212">
    <property type="entry name" value="TPP_POXB-like"/>
</dbReference>
<feature type="domain" description="Thiamine pyrophosphate enzyme central" evidence="4">
    <location>
        <begin position="194"/>
        <end position="318"/>
    </location>
</feature>
<dbReference type="Gene3D" id="3.40.50.970">
    <property type="match status" value="2"/>
</dbReference>
<dbReference type="Pfam" id="PF02775">
    <property type="entry name" value="TPP_enzyme_C"/>
    <property type="match status" value="1"/>
</dbReference>
<dbReference type="SUPFAM" id="SSF52467">
    <property type="entry name" value="DHS-like NAD/FAD-binding domain"/>
    <property type="match status" value="1"/>
</dbReference>
<keyword evidence="7" id="KW-0670">Pyruvate</keyword>
<evidence type="ECO:0000259" key="5">
    <source>
        <dbReference type="Pfam" id="PF02775"/>
    </source>
</evidence>
<evidence type="ECO:0000259" key="6">
    <source>
        <dbReference type="Pfam" id="PF02776"/>
    </source>
</evidence>
<dbReference type="SUPFAM" id="SSF52518">
    <property type="entry name" value="Thiamin diphosphate-binding fold (THDP-binding)"/>
    <property type="match status" value="2"/>
</dbReference>
<feature type="domain" description="Thiamine pyrophosphate enzyme N-terminal TPP-binding" evidence="6">
    <location>
        <begin position="5"/>
        <end position="118"/>
    </location>
</feature>
<dbReference type="GO" id="GO:0003824">
    <property type="term" value="F:catalytic activity"/>
    <property type="evidence" value="ECO:0007669"/>
    <property type="project" value="InterPro"/>
</dbReference>
<keyword evidence="8" id="KW-1185">Reference proteome</keyword>
<evidence type="ECO:0000256" key="1">
    <source>
        <dbReference type="ARBA" id="ARBA00007812"/>
    </source>
</evidence>
<name>A0A8D5UH53_9BACL</name>
<dbReference type="KEGG" id="pabs:JIR001_16450"/>
<comment type="similarity">
    <text evidence="1 3">Belongs to the TPP enzyme family.</text>
</comment>
<dbReference type="Gene3D" id="3.40.50.1220">
    <property type="entry name" value="TPP-binding domain"/>
    <property type="match status" value="1"/>
</dbReference>
<evidence type="ECO:0000256" key="3">
    <source>
        <dbReference type="RuleBase" id="RU362132"/>
    </source>
</evidence>
<dbReference type="InterPro" id="IPR000399">
    <property type="entry name" value="TPP-bd_CS"/>
</dbReference>
<dbReference type="NCBIfam" id="NF006377">
    <property type="entry name" value="PRK08611.1"/>
    <property type="match status" value="1"/>
</dbReference>
<dbReference type="InterPro" id="IPR029061">
    <property type="entry name" value="THDP-binding"/>
</dbReference>
<gene>
    <name evidence="7" type="ORF">JIR001_16450</name>
</gene>
<dbReference type="InterPro" id="IPR012001">
    <property type="entry name" value="Thiamin_PyroP_enz_TPP-bd_dom"/>
</dbReference>
<proteinExistence type="inferred from homology"/>
<dbReference type="CDD" id="cd07039">
    <property type="entry name" value="TPP_PYR_POX"/>
    <property type="match status" value="1"/>
</dbReference>
<dbReference type="Proteomes" id="UP000677436">
    <property type="component" value="Chromosome"/>
</dbReference>
<dbReference type="InterPro" id="IPR012000">
    <property type="entry name" value="Thiamin_PyroP_enz_cen_dom"/>
</dbReference>
<dbReference type="PANTHER" id="PTHR42981:SF2">
    <property type="entry name" value="PYRUVATE DEHYDROGENASE [UBIQUINONE]"/>
    <property type="match status" value="1"/>
</dbReference>
<dbReference type="GO" id="GO:0030976">
    <property type="term" value="F:thiamine pyrophosphate binding"/>
    <property type="evidence" value="ECO:0007669"/>
    <property type="project" value="InterPro"/>
</dbReference>
<dbReference type="CDD" id="cd02014">
    <property type="entry name" value="TPP_POX"/>
    <property type="match status" value="1"/>
</dbReference>
<dbReference type="Pfam" id="PF02776">
    <property type="entry name" value="TPP_enzyme_N"/>
    <property type="match status" value="1"/>
</dbReference>
<dbReference type="PANTHER" id="PTHR42981">
    <property type="entry name" value="PYRUVATE DEHYDROGENASE [UBIQUINONE]"/>
    <property type="match status" value="1"/>
</dbReference>
<reference evidence="7" key="1">
    <citation type="journal article" date="2013" name="Int. J. Syst. Evol. Microbiol.">
        <title>Polycladomyces abyssicola gen. nov., sp. nov., a thermophilic filamentous bacterium isolated from hemipelagic sediment.</title>
        <authorList>
            <person name="Tsubouchi T."/>
            <person name="Shimane Y."/>
            <person name="Mori K."/>
            <person name="Usui K."/>
            <person name="Hiraki T."/>
            <person name="Tame A."/>
            <person name="Uematsu K."/>
            <person name="Maruyama T."/>
            <person name="Hatada Y."/>
        </authorList>
    </citation>
    <scope>NUCLEOTIDE SEQUENCE</scope>
    <source>
        <strain evidence="7">JIR-001</strain>
    </source>
</reference>
<evidence type="ECO:0000256" key="2">
    <source>
        <dbReference type="ARBA" id="ARBA00023052"/>
    </source>
</evidence>
<dbReference type="InterPro" id="IPR047211">
    <property type="entry name" value="POXB-like"/>
</dbReference>
<protein>
    <submittedName>
        <fullName evidence="7">Pyruvate oxidase</fullName>
    </submittedName>
</protein>
<dbReference type="GO" id="GO:0000287">
    <property type="term" value="F:magnesium ion binding"/>
    <property type="evidence" value="ECO:0007669"/>
    <property type="project" value="InterPro"/>
</dbReference>
<evidence type="ECO:0000313" key="8">
    <source>
        <dbReference type="Proteomes" id="UP000677436"/>
    </source>
</evidence>
<sequence length="566" mass="62047">MFRKTAGETLVDLLIKWEVDHIYGMPGDSINSIIEPLRKAQDKIKFIQVRHEEAGALAAASYAKLTGKLGVCLAIAGPGAIHLLNGLYDAKLDRVPVLAITGQVESDLLGTDFFQEVNLERLFDDVAVYNQRIMSAEQLPAVVNQAIRTAYAKRGVAVLTVPDDIPTFEVGREALHTASLHVTPEIFPKQDDLENALGVLNEARRPVILAGKGARHAREELLAFAEKSAAPIVLSLPAKGTIPDEHPLCLGGLGLIGTRPAYHAMQTADTLIMVGTSFPFTGFLPEKAKTIQIDTDPTQIGKRYPVDVGLVGDSVKTLAWFTKRIGNQPDRSFLEKHQEMMKDWHDRLKKQEVQESIPLKPQSVIRALQKVTSENAVLSVDVGNVTVWVARHFRMTNQQFIISSWLATLGCGLPGAIAAKIAYPDRQVFAICGDGGFGMTMNDFVTAVKYELPIVVVVLNNQKIAMIKFEQEVMGNLEFGTELTNPNFAKYAEACGGVGYRVKKPEELLPAFEQAVLQKKPCIIDVLVDPDEAPLPPKITFSQASGYAKHMIKALFEEGKLDLPPL</sequence>
<dbReference type="PROSITE" id="PS00187">
    <property type="entry name" value="TPP_ENZYMES"/>
    <property type="match status" value="1"/>
</dbReference>
<dbReference type="InterPro" id="IPR047210">
    <property type="entry name" value="TPP_PYR_POXB-like"/>
</dbReference>
<dbReference type="EMBL" id="AP024601">
    <property type="protein sequence ID" value="BCU81862.1"/>
    <property type="molecule type" value="Genomic_DNA"/>
</dbReference>
<keyword evidence="2 3" id="KW-0786">Thiamine pyrophosphate</keyword>
<organism evidence="7 8">
    <name type="scientific">Polycladomyces abyssicola</name>
    <dbReference type="NCBI Taxonomy" id="1125966"/>
    <lineage>
        <taxon>Bacteria</taxon>
        <taxon>Bacillati</taxon>
        <taxon>Bacillota</taxon>
        <taxon>Bacilli</taxon>
        <taxon>Bacillales</taxon>
        <taxon>Thermoactinomycetaceae</taxon>
        <taxon>Polycladomyces</taxon>
    </lineage>
</organism>
<accession>A0A8D5UH53</accession>
<feature type="domain" description="Thiamine pyrophosphate enzyme TPP-binding" evidence="5">
    <location>
        <begin position="381"/>
        <end position="526"/>
    </location>
</feature>
<evidence type="ECO:0000313" key="7">
    <source>
        <dbReference type="EMBL" id="BCU81862.1"/>
    </source>
</evidence>
<dbReference type="AlphaFoldDB" id="A0A8D5UH53"/>
<dbReference type="InterPro" id="IPR029035">
    <property type="entry name" value="DHS-like_NAD/FAD-binding_dom"/>
</dbReference>
<dbReference type="InterPro" id="IPR011766">
    <property type="entry name" value="TPP_enzyme_TPP-bd"/>
</dbReference>
<dbReference type="Pfam" id="PF00205">
    <property type="entry name" value="TPP_enzyme_M"/>
    <property type="match status" value="1"/>
</dbReference>
<dbReference type="RefSeq" id="WP_212772285.1">
    <property type="nucleotide sequence ID" value="NZ_AP024601.1"/>
</dbReference>
<reference evidence="7" key="2">
    <citation type="journal article" date="2021" name="Microbiol. Resour. Announc.">
        <title>Complete Genome Sequence of Polycladomyces abyssicola JIR-001T, Isolated from Hemipelagic Sediment in Deep Seawater.</title>
        <authorList>
            <person name="Tsubouchi T."/>
            <person name="Kaneko Y."/>
        </authorList>
    </citation>
    <scope>NUCLEOTIDE SEQUENCE</scope>
    <source>
        <strain evidence="7">JIR-001</strain>
    </source>
</reference>
<evidence type="ECO:0000259" key="4">
    <source>
        <dbReference type="Pfam" id="PF00205"/>
    </source>
</evidence>